<dbReference type="InterPro" id="IPR011051">
    <property type="entry name" value="RmlC_Cupin_sf"/>
</dbReference>
<evidence type="ECO:0000313" key="2">
    <source>
        <dbReference type="EMBL" id="MDQ0449510.1"/>
    </source>
</evidence>
<dbReference type="InterPro" id="IPR008894">
    <property type="entry name" value="QdtA_cupin_dom"/>
</dbReference>
<dbReference type="SUPFAM" id="SSF51182">
    <property type="entry name" value="RmlC-like cupins"/>
    <property type="match status" value="1"/>
</dbReference>
<feature type="domain" description="Sugar 3,4-ketoisomerase QdtA cupin" evidence="1">
    <location>
        <begin position="16"/>
        <end position="121"/>
    </location>
</feature>
<dbReference type="InterPro" id="IPR014710">
    <property type="entry name" value="RmlC-like_jellyroll"/>
</dbReference>
<evidence type="ECO:0000259" key="1">
    <source>
        <dbReference type="Pfam" id="PF05523"/>
    </source>
</evidence>
<reference evidence="2 3" key="1">
    <citation type="submission" date="2023-07" db="EMBL/GenBank/DDBJ databases">
        <title>Genomic Encyclopedia of Type Strains, Phase IV (KMG-IV): sequencing the most valuable type-strain genomes for metagenomic binning, comparative biology and taxonomic classification.</title>
        <authorList>
            <person name="Goeker M."/>
        </authorList>
    </citation>
    <scope>NUCLEOTIDE SEQUENCE [LARGE SCALE GENOMIC DNA]</scope>
    <source>
        <strain evidence="2 3">DSM 19013</strain>
    </source>
</reference>
<dbReference type="RefSeq" id="WP_238201364.1">
    <property type="nucleotide sequence ID" value="NZ_BPQE01000003.1"/>
</dbReference>
<accession>A0ABU0I4H7</accession>
<evidence type="ECO:0000313" key="3">
    <source>
        <dbReference type="Proteomes" id="UP001231124"/>
    </source>
</evidence>
<name>A0ABU0I4H7_9HYPH</name>
<dbReference type="Proteomes" id="UP001231124">
    <property type="component" value="Unassembled WGS sequence"/>
</dbReference>
<comment type="caution">
    <text evidence="2">The sequence shown here is derived from an EMBL/GenBank/DDBJ whole genome shotgun (WGS) entry which is preliminary data.</text>
</comment>
<proteinExistence type="predicted"/>
<dbReference type="CDD" id="cd20292">
    <property type="entry name" value="cupin_QdtA-like"/>
    <property type="match status" value="1"/>
</dbReference>
<protein>
    <recommendedName>
        <fullName evidence="1">Sugar 3,4-ketoisomerase QdtA cupin domain-containing protein</fullName>
    </recommendedName>
</protein>
<keyword evidence="3" id="KW-1185">Reference proteome</keyword>
<dbReference type="EMBL" id="JAUSVP010000015">
    <property type="protein sequence ID" value="MDQ0449510.1"/>
    <property type="molecule type" value="Genomic_DNA"/>
</dbReference>
<sequence>MSKIIEGVDLLPQVVHSDPRGNLISFEEFGNVPFYPKRVFVITVDHSGPDRGGHANSCDELISVVSGAVTVEVDNGYHRRSVRLESNNEALWIRAGILIVLKEFAPRTALLVCASERYEDTRHFDRPQTSVARILCSA</sequence>
<dbReference type="Pfam" id="PF05523">
    <property type="entry name" value="FdtA"/>
    <property type="match status" value="1"/>
</dbReference>
<dbReference type="Gene3D" id="2.60.120.10">
    <property type="entry name" value="Jelly Rolls"/>
    <property type="match status" value="1"/>
</dbReference>
<organism evidence="2 3">
    <name type="scientific">Methylobacterium aerolatum</name>
    <dbReference type="NCBI Taxonomy" id="418708"/>
    <lineage>
        <taxon>Bacteria</taxon>
        <taxon>Pseudomonadati</taxon>
        <taxon>Pseudomonadota</taxon>
        <taxon>Alphaproteobacteria</taxon>
        <taxon>Hyphomicrobiales</taxon>
        <taxon>Methylobacteriaceae</taxon>
        <taxon>Methylobacterium</taxon>
    </lineage>
</organism>
<gene>
    <name evidence="2" type="ORF">QO012_004029</name>
</gene>